<dbReference type="Gene3D" id="3.90.1640.30">
    <property type="match status" value="1"/>
</dbReference>
<dbReference type="Pfam" id="PF17768">
    <property type="entry name" value="RecJ_OB"/>
    <property type="match status" value="1"/>
</dbReference>
<dbReference type="EMBL" id="FWPT01000012">
    <property type="protein sequence ID" value="SMA50430.1"/>
    <property type="molecule type" value="Genomic_DNA"/>
</dbReference>
<dbReference type="RefSeq" id="WP_087112867.1">
    <property type="nucleotide sequence ID" value="NZ_CBCSCN010000005.1"/>
</dbReference>
<keyword evidence="3" id="KW-0540">Nuclease</keyword>
<dbReference type="InterPro" id="IPR004610">
    <property type="entry name" value="RecJ"/>
</dbReference>
<evidence type="ECO:0000256" key="3">
    <source>
        <dbReference type="ARBA" id="ARBA00022722"/>
    </source>
</evidence>
<evidence type="ECO:0000256" key="1">
    <source>
        <dbReference type="ARBA" id="ARBA00005915"/>
    </source>
</evidence>
<dbReference type="AlphaFoldDB" id="A0A1X7AQR4"/>
<dbReference type="Pfam" id="PF01368">
    <property type="entry name" value="DHH"/>
    <property type="match status" value="1"/>
</dbReference>
<dbReference type="OrthoDB" id="9809852at2"/>
<dbReference type="GO" id="GO:0003676">
    <property type="term" value="F:nucleic acid binding"/>
    <property type="evidence" value="ECO:0007669"/>
    <property type="project" value="InterPro"/>
</dbReference>
<dbReference type="Pfam" id="PF02272">
    <property type="entry name" value="DHHA1"/>
    <property type="match status" value="1"/>
</dbReference>
<dbReference type="GO" id="GO:0006310">
    <property type="term" value="P:DNA recombination"/>
    <property type="evidence" value="ECO:0007669"/>
    <property type="project" value="InterPro"/>
</dbReference>
<organism evidence="9 10">
    <name type="scientific">Parendozoicomonas haliclonae</name>
    <dbReference type="NCBI Taxonomy" id="1960125"/>
    <lineage>
        <taxon>Bacteria</taxon>
        <taxon>Pseudomonadati</taxon>
        <taxon>Pseudomonadota</taxon>
        <taxon>Gammaproteobacteria</taxon>
        <taxon>Oceanospirillales</taxon>
        <taxon>Endozoicomonadaceae</taxon>
        <taxon>Parendozoicomonas</taxon>
    </lineage>
</organism>
<reference evidence="9 10" key="1">
    <citation type="submission" date="2017-03" db="EMBL/GenBank/DDBJ databases">
        <authorList>
            <person name="Afonso C.L."/>
            <person name="Miller P.J."/>
            <person name="Scott M.A."/>
            <person name="Spackman E."/>
            <person name="Goraichik I."/>
            <person name="Dimitrov K.M."/>
            <person name="Suarez D.L."/>
            <person name="Swayne D.E."/>
        </authorList>
    </citation>
    <scope>NUCLEOTIDE SEQUENCE [LARGE SCALE GENOMIC DNA]</scope>
    <source>
        <strain evidence="9">SB41UT1</strain>
    </source>
</reference>
<dbReference type="InterPro" id="IPR051673">
    <property type="entry name" value="SSDNA_exonuclease_RecJ"/>
</dbReference>
<dbReference type="InterPro" id="IPR003156">
    <property type="entry name" value="DHHA1_dom"/>
</dbReference>
<dbReference type="InterPro" id="IPR041122">
    <property type="entry name" value="RecJ_OB"/>
</dbReference>
<dbReference type="InterPro" id="IPR038763">
    <property type="entry name" value="DHH_sf"/>
</dbReference>
<feature type="domain" description="DHHA1" evidence="7">
    <location>
        <begin position="363"/>
        <end position="456"/>
    </location>
</feature>
<protein>
    <recommendedName>
        <fullName evidence="2">Single-stranded-DNA-specific exonuclease RecJ</fullName>
    </recommendedName>
</protein>
<keyword evidence="5 9" id="KW-0269">Exonuclease</keyword>
<evidence type="ECO:0000313" key="10">
    <source>
        <dbReference type="Proteomes" id="UP000196573"/>
    </source>
</evidence>
<name>A0A1X7AQR4_9GAMM</name>
<gene>
    <name evidence="9" type="primary">recJ</name>
    <name evidence="9" type="ORF">EHSB41UT_04228</name>
</gene>
<accession>A0A1X7AQR4</accession>
<dbReference type="Proteomes" id="UP000196573">
    <property type="component" value="Unassembled WGS sequence"/>
</dbReference>
<evidence type="ECO:0000259" key="7">
    <source>
        <dbReference type="Pfam" id="PF02272"/>
    </source>
</evidence>
<sequence length="580" mass="63821">MTVTIVRREVTDAASAELPPNLTPLIQRIYLARGISHARELERTLPYLESNQSIKDIDKAAVLLADAIEQQQRILIVGDFDADGATSSALGVLALRAMGAAFVDFLVPNRFEYGYGLSPAIVDVAKHQRPDLLVTVDNGISSIDGVQAAKEAGMKVLVTDHHLAGEVLPDADAIVNPNQPGCPFPGKNTAGVGVIFYVLCAVRAELEKRGWFTDPHHPRRKPNMASFLDIVALGTVADVVGLDSNNRILVHQGLNRIRAGAARPGILALAEVAKRDPSRLVASDLGFALAPRLNAAGRLDDMSLGIELLITEDPMHARYLASQLDSLNRERREIEGSMKEEALRDLAKLELDEAQELPWGVCLYQDDWHQGVIGILASRVKEKIHRPVIAFAPGDEGQIKGSARSIPGFHIRDALEAISTRYPGLVIKFGGHAMAAGLTINEQDYPQFSDAFDQEARRLLTSEQLESCLVTDGELTPFELSLDTAEQLREAGPWGQNFPEPLFDGIFELQDQRLVGGHHLKMVLVPEGGSDWIDAIWFNIDTRQWPDTSIKKVRVVYKLDINEFRGRRSVQLMVEHVEPV</sequence>
<comment type="similarity">
    <text evidence="1">Belongs to the RecJ family.</text>
</comment>
<evidence type="ECO:0000256" key="4">
    <source>
        <dbReference type="ARBA" id="ARBA00022801"/>
    </source>
</evidence>
<dbReference type="PANTHER" id="PTHR30255">
    <property type="entry name" value="SINGLE-STRANDED-DNA-SPECIFIC EXONUCLEASE RECJ"/>
    <property type="match status" value="1"/>
</dbReference>
<dbReference type="SUPFAM" id="SSF64182">
    <property type="entry name" value="DHH phosphoesterases"/>
    <property type="match status" value="1"/>
</dbReference>
<dbReference type="GO" id="GO:0006281">
    <property type="term" value="P:DNA repair"/>
    <property type="evidence" value="ECO:0007669"/>
    <property type="project" value="InterPro"/>
</dbReference>
<evidence type="ECO:0000259" key="6">
    <source>
        <dbReference type="Pfam" id="PF01368"/>
    </source>
</evidence>
<dbReference type="NCBIfam" id="TIGR00644">
    <property type="entry name" value="recJ"/>
    <property type="match status" value="1"/>
</dbReference>
<dbReference type="Gene3D" id="3.10.310.30">
    <property type="match status" value="1"/>
</dbReference>
<dbReference type="FunFam" id="3.90.1640.30:FF:000001">
    <property type="entry name" value="Single-stranded-DNA-specific exonuclease RecJ"/>
    <property type="match status" value="1"/>
</dbReference>
<keyword evidence="10" id="KW-1185">Reference proteome</keyword>
<keyword evidence="4 9" id="KW-0378">Hydrolase</keyword>
<proteinExistence type="inferred from homology"/>
<feature type="domain" description="RecJ OB" evidence="8">
    <location>
        <begin position="471"/>
        <end position="576"/>
    </location>
</feature>
<feature type="domain" description="DDH" evidence="6">
    <location>
        <begin position="73"/>
        <end position="235"/>
    </location>
</feature>
<dbReference type="InterPro" id="IPR001667">
    <property type="entry name" value="DDH_dom"/>
</dbReference>
<dbReference type="GO" id="GO:0008409">
    <property type="term" value="F:5'-3' exonuclease activity"/>
    <property type="evidence" value="ECO:0007669"/>
    <property type="project" value="InterPro"/>
</dbReference>
<evidence type="ECO:0000259" key="8">
    <source>
        <dbReference type="Pfam" id="PF17768"/>
    </source>
</evidence>
<evidence type="ECO:0000313" key="9">
    <source>
        <dbReference type="EMBL" id="SMA50430.1"/>
    </source>
</evidence>
<dbReference type="PANTHER" id="PTHR30255:SF2">
    <property type="entry name" value="SINGLE-STRANDED-DNA-SPECIFIC EXONUCLEASE RECJ"/>
    <property type="match status" value="1"/>
</dbReference>
<evidence type="ECO:0000256" key="2">
    <source>
        <dbReference type="ARBA" id="ARBA00019841"/>
    </source>
</evidence>
<evidence type="ECO:0000256" key="5">
    <source>
        <dbReference type="ARBA" id="ARBA00022839"/>
    </source>
</evidence>